<dbReference type="PROSITE" id="PS50076">
    <property type="entry name" value="DNAJ_2"/>
    <property type="match status" value="1"/>
</dbReference>
<sequence>MKSPFDVLGIDPDADDAAVVRAYRRRVKETHPDHGGSADEFQAVLTAYERVLSGDDGEAGDTDSEGVEERPPREETRVEYLNYEVLDDYDWDLDDDALFQKASDEGLDPADYGRILVHPHEFLLEAAENRGFAWPYACRGGACANCAVAVMEGELSMPVNHILPPEMLDRGIRLSCNGVPATDEMKVIYNVKHRPGLEELRLPPRPFEQAHSEG</sequence>
<evidence type="ECO:0000256" key="4">
    <source>
        <dbReference type="ARBA" id="ARBA00022723"/>
    </source>
</evidence>
<evidence type="ECO:0000259" key="11">
    <source>
        <dbReference type="PROSITE" id="PS51085"/>
    </source>
</evidence>
<dbReference type="Gene3D" id="3.10.20.30">
    <property type="match status" value="1"/>
</dbReference>
<name>A0ABD6A9T0_9EURY</name>
<evidence type="ECO:0000256" key="8">
    <source>
        <dbReference type="ARBA" id="ARBA00034078"/>
    </source>
</evidence>
<dbReference type="InterPro" id="IPR053441">
    <property type="entry name" value="2Fe2S_Ferredoxin"/>
</dbReference>
<evidence type="ECO:0000256" key="7">
    <source>
        <dbReference type="ARBA" id="ARBA00023014"/>
    </source>
</evidence>
<dbReference type="EMBL" id="JBHTBF010000002">
    <property type="protein sequence ID" value="MFC7317018.1"/>
    <property type="molecule type" value="Genomic_DNA"/>
</dbReference>
<dbReference type="InterPro" id="IPR036869">
    <property type="entry name" value="J_dom_sf"/>
</dbReference>
<reference evidence="12 13" key="1">
    <citation type="journal article" date="2019" name="Int. J. Syst. Evol. Microbiol.">
        <title>The Global Catalogue of Microorganisms (GCM) 10K type strain sequencing project: providing services to taxonomists for standard genome sequencing and annotation.</title>
        <authorList>
            <consortium name="The Broad Institute Genomics Platform"/>
            <consortium name="The Broad Institute Genome Sequencing Center for Infectious Disease"/>
            <person name="Wu L."/>
            <person name="Ma J."/>
        </authorList>
    </citation>
    <scope>NUCLEOTIDE SEQUENCE [LARGE SCALE GENOMIC DNA]</scope>
    <source>
        <strain evidence="12 13">PSR21</strain>
    </source>
</reference>
<evidence type="ECO:0000256" key="1">
    <source>
        <dbReference type="ARBA" id="ARBA00007874"/>
    </source>
</evidence>
<evidence type="ECO:0000256" key="6">
    <source>
        <dbReference type="ARBA" id="ARBA00023004"/>
    </source>
</evidence>
<feature type="domain" description="2Fe-2S ferredoxin-type" evidence="11">
    <location>
        <begin position="103"/>
        <end position="193"/>
    </location>
</feature>
<dbReference type="InterPro" id="IPR006058">
    <property type="entry name" value="2Fe2S_fd_BS"/>
</dbReference>
<feature type="compositionally biased region" description="Acidic residues" evidence="9">
    <location>
        <begin position="55"/>
        <end position="66"/>
    </location>
</feature>
<dbReference type="RefSeq" id="WP_276303722.1">
    <property type="nucleotide sequence ID" value="NZ_CP119992.1"/>
</dbReference>
<gene>
    <name evidence="12" type="primary">fer</name>
    <name evidence="12" type="ORF">ACFQPE_09445</name>
</gene>
<keyword evidence="4" id="KW-0479">Metal-binding</keyword>
<feature type="region of interest" description="Disordered" evidence="9">
    <location>
        <begin position="54"/>
        <end position="74"/>
    </location>
</feature>
<keyword evidence="2" id="KW-0813">Transport</keyword>
<dbReference type="Gene3D" id="1.10.287.110">
    <property type="entry name" value="DnaJ domain"/>
    <property type="match status" value="1"/>
</dbReference>
<organism evidence="12 13">
    <name type="scientific">Halomarina halobia</name>
    <dbReference type="NCBI Taxonomy" id="3033386"/>
    <lineage>
        <taxon>Archaea</taxon>
        <taxon>Methanobacteriati</taxon>
        <taxon>Methanobacteriota</taxon>
        <taxon>Stenosarchaea group</taxon>
        <taxon>Halobacteria</taxon>
        <taxon>Halobacteriales</taxon>
        <taxon>Natronomonadaceae</taxon>
        <taxon>Halomarina</taxon>
    </lineage>
</organism>
<dbReference type="GO" id="GO:0046872">
    <property type="term" value="F:metal ion binding"/>
    <property type="evidence" value="ECO:0007669"/>
    <property type="project" value="UniProtKB-KW"/>
</dbReference>
<evidence type="ECO:0000259" key="10">
    <source>
        <dbReference type="PROSITE" id="PS50076"/>
    </source>
</evidence>
<evidence type="ECO:0000313" key="13">
    <source>
        <dbReference type="Proteomes" id="UP001596547"/>
    </source>
</evidence>
<evidence type="ECO:0000256" key="3">
    <source>
        <dbReference type="ARBA" id="ARBA00022714"/>
    </source>
</evidence>
<keyword evidence="7" id="KW-0411">Iron-sulfur</keyword>
<dbReference type="Pfam" id="PF00111">
    <property type="entry name" value="Fer2"/>
    <property type="match status" value="1"/>
</dbReference>
<evidence type="ECO:0000256" key="5">
    <source>
        <dbReference type="ARBA" id="ARBA00022982"/>
    </source>
</evidence>
<keyword evidence="3" id="KW-0001">2Fe-2S</keyword>
<dbReference type="Pfam" id="PF00226">
    <property type="entry name" value="DnaJ"/>
    <property type="match status" value="1"/>
</dbReference>
<keyword evidence="5" id="KW-0249">Electron transport</keyword>
<comment type="similarity">
    <text evidence="1">Belongs to the 2Fe2S plant-type ferredoxin family.</text>
</comment>
<evidence type="ECO:0000256" key="2">
    <source>
        <dbReference type="ARBA" id="ARBA00022448"/>
    </source>
</evidence>
<dbReference type="GeneID" id="79316329"/>
<dbReference type="InterPro" id="IPR036010">
    <property type="entry name" value="2Fe-2S_ferredoxin-like_sf"/>
</dbReference>
<dbReference type="PANTHER" id="PTHR43112:SF3">
    <property type="entry name" value="FERREDOXIN-2, CHLOROPLASTIC"/>
    <property type="match status" value="1"/>
</dbReference>
<dbReference type="PANTHER" id="PTHR43112">
    <property type="entry name" value="FERREDOXIN"/>
    <property type="match status" value="1"/>
</dbReference>
<dbReference type="InterPro" id="IPR001623">
    <property type="entry name" value="DnaJ_domain"/>
</dbReference>
<keyword evidence="13" id="KW-1185">Reference proteome</keyword>
<dbReference type="CDD" id="cd00207">
    <property type="entry name" value="fer2"/>
    <property type="match status" value="1"/>
</dbReference>
<evidence type="ECO:0000256" key="9">
    <source>
        <dbReference type="SAM" id="MobiDB-lite"/>
    </source>
</evidence>
<comment type="caution">
    <text evidence="12">The sequence shown here is derived from an EMBL/GenBank/DDBJ whole genome shotgun (WGS) entry which is preliminary data.</text>
</comment>
<dbReference type="SMART" id="SM00271">
    <property type="entry name" value="DnaJ"/>
    <property type="match status" value="1"/>
</dbReference>
<keyword evidence="6" id="KW-0408">Iron</keyword>
<dbReference type="SUPFAM" id="SSF54292">
    <property type="entry name" value="2Fe-2S ferredoxin-like"/>
    <property type="match status" value="1"/>
</dbReference>
<feature type="domain" description="J" evidence="10">
    <location>
        <begin position="3"/>
        <end position="84"/>
    </location>
</feature>
<evidence type="ECO:0000313" key="12">
    <source>
        <dbReference type="EMBL" id="MFC7317018.1"/>
    </source>
</evidence>
<dbReference type="InterPro" id="IPR012675">
    <property type="entry name" value="Beta-grasp_dom_sf"/>
</dbReference>
<dbReference type="AlphaFoldDB" id="A0ABD6A9T0"/>
<accession>A0ABD6A9T0</accession>
<proteinExistence type="inferred from homology"/>
<dbReference type="PROSITE" id="PS51085">
    <property type="entry name" value="2FE2S_FER_2"/>
    <property type="match status" value="1"/>
</dbReference>
<dbReference type="CDD" id="cd06257">
    <property type="entry name" value="DnaJ"/>
    <property type="match status" value="1"/>
</dbReference>
<comment type="cofactor">
    <cofactor evidence="8">
        <name>[2Fe-2S] cluster</name>
        <dbReference type="ChEBI" id="CHEBI:190135"/>
    </cofactor>
</comment>
<dbReference type="Proteomes" id="UP001596547">
    <property type="component" value="Unassembled WGS sequence"/>
</dbReference>
<dbReference type="SUPFAM" id="SSF46565">
    <property type="entry name" value="Chaperone J-domain"/>
    <property type="match status" value="1"/>
</dbReference>
<dbReference type="NCBIfam" id="NF041393">
    <property type="entry name" value="Frdxn_Halo"/>
    <property type="match status" value="1"/>
</dbReference>
<dbReference type="GO" id="GO:0051537">
    <property type="term" value="F:2 iron, 2 sulfur cluster binding"/>
    <property type="evidence" value="ECO:0007669"/>
    <property type="project" value="UniProtKB-KW"/>
</dbReference>
<protein>
    <submittedName>
        <fullName evidence="12">Ferredoxin Fer</fullName>
    </submittedName>
</protein>
<dbReference type="PROSITE" id="PS00197">
    <property type="entry name" value="2FE2S_FER_1"/>
    <property type="match status" value="1"/>
</dbReference>
<dbReference type="InterPro" id="IPR001041">
    <property type="entry name" value="2Fe-2S_ferredoxin-type"/>
</dbReference>